<comment type="pathway">
    <text evidence="2 9">Amino-acid biosynthesis; L-tryptophan biosynthesis; L-tryptophan from chorismate: step 4/5.</text>
</comment>
<reference evidence="11 12" key="1">
    <citation type="submission" date="2016-03" db="EMBL/GenBank/DDBJ databases">
        <title>Pediococcus and Lactobacillus from brewery environment - whole genome sequencing and assembly.</title>
        <authorList>
            <person name="Behr J."/>
            <person name="Geissler A.J."/>
            <person name="Vogel R.F."/>
        </authorList>
    </citation>
    <scope>NUCLEOTIDE SEQUENCE [LARGE SCALE GENOMIC DNA]</scope>
    <source>
        <strain evidence="11 12">TMW 1.1989</strain>
    </source>
</reference>
<dbReference type="GO" id="GO:0000162">
    <property type="term" value="P:L-tryptophan biosynthetic process"/>
    <property type="evidence" value="ECO:0007669"/>
    <property type="project" value="UniProtKB-UniRule"/>
</dbReference>
<keyword evidence="7 9" id="KW-0057">Aromatic amino acid biosynthesis</keyword>
<name>A0A192H0N9_9LACO</name>
<gene>
    <name evidence="9" type="primary">trpC</name>
    <name evidence="11" type="ORF">AYR53_01350</name>
</gene>
<keyword evidence="12" id="KW-1185">Reference proteome</keyword>
<evidence type="ECO:0000313" key="11">
    <source>
        <dbReference type="EMBL" id="ANK61526.1"/>
    </source>
</evidence>
<dbReference type="UniPathway" id="UPA00035">
    <property type="reaction ID" value="UER00043"/>
</dbReference>
<organism evidence="11 12">
    <name type="scientific">Loigolactobacillus backii</name>
    <dbReference type="NCBI Taxonomy" id="375175"/>
    <lineage>
        <taxon>Bacteria</taxon>
        <taxon>Bacillati</taxon>
        <taxon>Bacillota</taxon>
        <taxon>Bacilli</taxon>
        <taxon>Lactobacillales</taxon>
        <taxon>Lactobacillaceae</taxon>
        <taxon>Loigolactobacillus</taxon>
    </lineage>
</organism>
<dbReference type="Gene3D" id="3.20.20.70">
    <property type="entry name" value="Aldolase class I"/>
    <property type="match status" value="1"/>
</dbReference>
<dbReference type="OrthoDB" id="9804217at2"/>
<keyword evidence="6 9" id="KW-0822">Tryptophan biosynthesis</keyword>
<comment type="catalytic activity">
    <reaction evidence="1 9">
        <text>1-(2-carboxyphenylamino)-1-deoxy-D-ribulose 5-phosphate + H(+) = (1S,2R)-1-C-(indol-3-yl)glycerol 3-phosphate + CO2 + H2O</text>
        <dbReference type="Rhea" id="RHEA:23476"/>
        <dbReference type="ChEBI" id="CHEBI:15377"/>
        <dbReference type="ChEBI" id="CHEBI:15378"/>
        <dbReference type="ChEBI" id="CHEBI:16526"/>
        <dbReference type="ChEBI" id="CHEBI:58613"/>
        <dbReference type="ChEBI" id="CHEBI:58866"/>
        <dbReference type="EC" id="4.1.1.48"/>
    </reaction>
</comment>
<dbReference type="EC" id="4.1.1.48" evidence="9"/>
<proteinExistence type="inferred from homology"/>
<dbReference type="GO" id="GO:0004425">
    <property type="term" value="F:indole-3-glycerol-phosphate synthase activity"/>
    <property type="evidence" value="ECO:0007669"/>
    <property type="project" value="UniProtKB-UniRule"/>
</dbReference>
<dbReference type="InterPro" id="IPR001468">
    <property type="entry name" value="Indole-3-GlycerolPSynthase_CS"/>
</dbReference>
<evidence type="ECO:0000256" key="8">
    <source>
        <dbReference type="ARBA" id="ARBA00023239"/>
    </source>
</evidence>
<dbReference type="FunFam" id="3.20.20.70:FF:000024">
    <property type="entry name" value="Indole-3-glycerol phosphate synthase"/>
    <property type="match status" value="1"/>
</dbReference>
<evidence type="ECO:0000256" key="5">
    <source>
        <dbReference type="ARBA" id="ARBA00022793"/>
    </source>
</evidence>
<dbReference type="RefSeq" id="WP_068222148.1">
    <property type="nucleotide sequence ID" value="NZ_CP014623.1"/>
</dbReference>
<dbReference type="SUPFAM" id="SSF51366">
    <property type="entry name" value="Ribulose-phoshate binding barrel"/>
    <property type="match status" value="1"/>
</dbReference>
<dbReference type="GO" id="GO:0004640">
    <property type="term" value="F:phosphoribosylanthranilate isomerase activity"/>
    <property type="evidence" value="ECO:0007669"/>
    <property type="project" value="TreeGrafter"/>
</dbReference>
<evidence type="ECO:0000256" key="1">
    <source>
        <dbReference type="ARBA" id="ARBA00001633"/>
    </source>
</evidence>
<evidence type="ECO:0000256" key="7">
    <source>
        <dbReference type="ARBA" id="ARBA00023141"/>
    </source>
</evidence>
<dbReference type="CDD" id="cd00331">
    <property type="entry name" value="IGPS"/>
    <property type="match status" value="1"/>
</dbReference>
<dbReference type="Proteomes" id="UP000078582">
    <property type="component" value="Chromosome"/>
</dbReference>
<evidence type="ECO:0000256" key="2">
    <source>
        <dbReference type="ARBA" id="ARBA00004696"/>
    </source>
</evidence>
<dbReference type="PANTHER" id="PTHR22854">
    <property type="entry name" value="TRYPTOPHAN BIOSYNTHESIS PROTEIN"/>
    <property type="match status" value="1"/>
</dbReference>
<feature type="domain" description="Indole-3-glycerol phosphate synthase" evidence="10">
    <location>
        <begin position="3"/>
        <end position="255"/>
    </location>
</feature>
<dbReference type="GeneID" id="42980882"/>
<keyword evidence="4 9" id="KW-0028">Amino-acid biosynthesis</keyword>
<evidence type="ECO:0000256" key="4">
    <source>
        <dbReference type="ARBA" id="ARBA00022605"/>
    </source>
</evidence>
<dbReference type="AlphaFoldDB" id="A0A192H0N9"/>
<sequence length="262" mass="28980">MILDDLVKVTKVRVTRDKQHLPLAKLQQQVAKIPKTTNFPFEKMLHQPGLHFICEIKKASPSKGEIAADFPYLQIAQDYVAAGVEAISVLTEPTYFKGQLKYLKEVAAQVPVPVLRKDFTIDSYMIYQAKANGAQVILLICAILSPEQLKNYLELATSLGLSAIVEAHDEQEVQQALTAGARIIGVNNRNLKDFTVDLQTSLRLRRLVPSQIAFISESGVKTAADVDRLRQDGINGVLIGETMMRATNKVQMLAQLKGQVLA</sequence>
<dbReference type="HAMAP" id="MF_00134_B">
    <property type="entry name" value="IGPS_B"/>
    <property type="match status" value="1"/>
</dbReference>
<dbReference type="InterPro" id="IPR013798">
    <property type="entry name" value="Indole-3-glycerol_P_synth_dom"/>
</dbReference>
<keyword evidence="5 9" id="KW-0210">Decarboxylase</keyword>
<dbReference type="PROSITE" id="PS00614">
    <property type="entry name" value="IGPS"/>
    <property type="match status" value="1"/>
</dbReference>
<evidence type="ECO:0000313" key="12">
    <source>
        <dbReference type="Proteomes" id="UP000078582"/>
    </source>
</evidence>
<accession>A0A192H0N9</accession>
<dbReference type="STRING" id="375175.AYR53_01350"/>
<comment type="similarity">
    <text evidence="3 9">Belongs to the TrpC family.</text>
</comment>
<dbReference type="EMBL" id="CP014873">
    <property type="protein sequence ID" value="ANK61526.1"/>
    <property type="molecule type" value="Genomic_DNA"/>
</dbReference>
<evidence type="ECO:0000256" key="3">
    <source>
        <dbReference type="ARBA" id="ARBA00008737"/>
    </source>
</evidence>
<dbReference type="KEGG" id="lbt:AYR52_00160"/>
<dbReference type="InterPro" id="IPR013785">
    <property type="entry name" value="Aldolase_TIM"/>
</dbReference>
<dbReference type="Pfam" id="PF00218">
    <property type="entry name" value="IGPS"/>
    <property type="match status" value="1"/>
</dbReference>
<dbReference type="NCBIfam" id="NF001377">
    <property type="entry name" value="PRK00278.2-4"/>
    <property type="match status" value="1"/>
</dbReference>
<evidence type="ECO:0000256" key="6">
    <source>
        <dbReference type="ARBA" id="ARBA00022822"/>
    </source>
</evidence>
<dbReference type="PANTHER" id="PTHR22854:SF2">
    <property type="entry name" value="INDOLE-3-GLYCEROL-PHOSPHATE SYNTHASE"/>
    <property type="match status" value="1"/>
</dbReference>
<protein>
    <recommendedName>
        <fullName evidence="9">Indole-3-glycerol phosphate synthase</fullName>
        <shortName evidence="9">IGPS</shortName>
        <ecNumber evidence="9">4.1.1.48</ecNumber>
    </recommendedName>
</protein>
<evidence type="ECO:0000256" key="9">
    <source>
        <dbReference type="HAMAP-Rule" id="MF_00134"/>
    </source>
</evidence>
<dbReference type="InterPro" id="IPR011060">
    <property type="entry name" value="RibuloseP-bd_barrel"/>
</dbReference>
<dbReference type="InterPro" id="IPR045186">
    <property type="entry name" value="Indole-3-glycerol_P_synth"/>
</dbReference>
<keyword evidence="8 9" id="KW-0456">Lyase</keyword>
<evidence type="ECO:0000259" key="10">
    <source>
        <dbReference type="Pfam" id="PF00218"/>
    </source>
</evidence>